<feature type="domain" description="TonB-dependent receptor plug" evidence="18">
    <location>
        <begin position="57"/>
        <end position="160"/>
    </location>
</feature>
<dbReference type="InterPro" id="IPR012910">
    <property type="entry name" value="Plug_dom"/>
</dbReference>
<accession>A0A1R3U2P6</accession>
<name>A0A1R3U2P6_9HYPH</name>
<evidence type="ECO:0000256" key="11">
    <source>
        <dbReference type="ARBA" id="ARBA00023136"/>
    </source>
</evidence>
<keyword evidence="4 14" id="KW-1134">Transmembrane beta strand</keyword>
<comment type="subcellular location">
    <subcellularLocation>
        <location evidence="1 14">Cell outer membrane</location>
        <topology evidence="1 14">Multi-pass membrane protein</topology>
    </subcellularLocation>
</comment>
<dbReference type="NCBIfam" id="TIGR01783">
    <property type="entry name" value="TonB-siderophor"/>
    <property type="match status" value="1"/>
</dbReference>
<evidence type="ECO:0000256" key="8">
    <source>
        <dbReference type="ARBA" id="ARBA00023004"/>
    </source>
</evidence>
<dbReference type="AlphaFoldDB" id="A0A1R3U2P6"/>
<dbReference type="Pfam" id="PF07715">
    <property type="entry name" value="Plug"/>
    <property type="match status" value="1"/>
</dbReference>
<keyword evidence="3 14" id="KW-0813">Transport</keyword>
<evidence type="ECO:0000256" key="10">
    <source>
        <dbReference type="ARBA" id="ARBA00023077"/>
    </source>
</evidence>
<dbReference type="InterPro" id="IPR000531">
    <property type="entry name" value="Beta-barrel_TonB"/>
</dbReference>
<evidence type="ECO:0000256" key="9">
    <source>
        <dbReference type="ARBA" id="ARBA00023065"/>
    </source>
</evidence>
<dbReference type="Gene3D" id="2.40.170.20">
    <property type="entry name" value="TonB-dependent receptor, beta-barrel domain"/>
    <property type="match status" value="1"/>
</dbReference>
<organism evidence="19 20">
    <name type="scientific">Agrobacterium rosae</name>
    <dbReference type="NCBI Taxonomy" id="1972867"/>
    <lineage>
        <taxon>Bacteria</taxon>
        <taxon>Pseudomonadati</taxon>
        <taxon>Pseudomonadota</taxon>
        <taxon>Alphaproteobacteria</taxon>
        <taxon>Hyphomicrobiales</taxon>
        <taxon>Rhizobiaceae</taxon>
        <taxon>Rhizobium/Agrobacterium group</taxon>
        <taxon>Agrobacterium</taxon>
    </lineage>
</organism>
<dbReference type="Gene3D" id="2.170.130.10">
    <property type="entry name" value="TonB-dependent receptor, plug domain"/>
    <property type="match status" value="1"/>
</dbReference>
<proteinExistence type="inferred from homology"/>
<feature type="chain" id="PRO_5011983416" evidence="16">
    <location>
        <begin position="27"/>
        <end position="757"/>
    </location>
</feature>
<feature type="domain" description="TonB-dependent receptor-like beta-barrel" evidence="17">
    <location>
        <begin position="253"/>
        <end position="710"/>
    </location>
</feature>
<evidence type="ECO:0000256" key="16">
    <source>
        <dbReference type="SAM" id="SignalP"/>
    </source>
</evidence>
<keyword evidence="10 15" id="KW-0798">TonB box</keyword>
<dbReference type="InterPro" id="IPR036942">
    <property type="entry name" value="Beta-barrel_TonB_sf"/>
</dbReference>
<dbReference type="Pfam" id="PF00593">
    <property type="entry name" value="TonB_dep_Rec_b-barrel"/>
    <property type="match status" value="1"/>
</dbReference>
<keyword evidence="12" id="KW-0675">Receptor</keyword>
<sequence>MFRKWNIGVSLLAIAVATGLHASAQAQDASENTQASGGLTVLETIVVTGGRSPQQISETAKTIYVVESEEISSQANAGKSVQQILADTVPSFDPASDGARTSYGQNLRGRSALVLIDGVSMNSARGLSRQFDSIDPFNIARIEVLSGATAIYGGNATGGIINIITKKGKDAPTGMHSEVTVGAESGFAGSQDFDRFAKGAVTYNAENWDARLSISGNRSGAYYDGSGTMVIPDIVQTSTAFNKRLDFLGSVGFQIDDTRRLELSGQYYDSRQDSDYGLYYGAGLGGFLTRNPSLFETRAGYDSDFNPRTQRTMLNATYTDEDFLGQQLLLQGAFRKERISFSPFPASNSSSLPFGFYFGGSAQDTDYFSGKAALVAEPTDKLKITYGLDADHDALSSHQNVFDYATASSSGGLDFNTIGIAGLYPSIKVSTIAGFAEASYEATDRLTVNGGARYQFVHTKVSDFVGAGQQVAIVQGSGTSADTIPGGSVSYDDFLLNFGAAYEITNTQQVYANFSQGFELPDPAKYYGVGSYTRVGNRYVLNNSVNVADSALQAIKTNSVEVGYRFDDGTYTMETAAYYSLSDKSITLDRTSLAVSVLNEDKRVYGVEGKLGAKLDHGFDVGVLGQWVRTDVKGDNGWEKATVQNASVSKVGGYVGWTNDALSLKFTGQHIFDLTDADNFKIEGYTLFDLTGGYKFETANTTLNFGIQNVFDTDYTTVWGSRAKALYGGTVGQSVANDIFDYKGRGRTFAVSLTKVF</sequence>
<evidence type="ECO:0000256" key="4">
    <source>
        <dbReference type="ARBA" id="ARBA00022452"/>
    </source>
</evidence>
<evidence type="ECO:0000256" key="7">
    <source>
        <dbReference type="ARBA" id="ARBA00022729"/>
    </source>
</evidence>
<dbReference type="InterPro" id="IPR039426">
    <property type="entry name" value="TonB-dep_rcpt-like"/>
</dbReference>
<evidence type="ECO:0000256" key="6">
    <source>
        <dbReference type="ARBA" id="ARBA00022692"/>
    </source>
</evidence>
<evidence type="ECO:0000313" key="19">
    <source>
        <dbReference type="EMBL" id="SCX35493.1"/>
    </source>
</evidence>
<comment type="similarity">
    <text evidence="2 14 15">Belongs to the TonB-dependent receptor family.</text>
</comment>
<dbReference type="PANTHER" id="PTHR30069:SF42">
    <property type="entry name" value="FERRIC AEROBACTIN RECEPTOR"/>
    <property type="match status" value="1"/>
</dbReference>
<evidence type="ECO:0000256" key="14">
    <source>
        <dbReference type="PROSITE-ProRule" id="PRU01360"/>
    </source>
</evidence>
<keyword evidence="5" id="KW-0410">Iron transport</keyword>
<keyword evidence="8" id="KW-0408">Iron</keyword>
<dbReference type="GO" id="GO:0038023">
    <property type="term" value="F:signaling receptor activity"/>
    <property type="evidence" value="ECO:0007669"/>
    <property type="project" value="InterPro"/>
</dbReference>
<dbReference type="CDD" id="cd01347">
    <property type="entry name" value="ligand_gated_channel"/>
    <property type="match status" value="1"/>
</dbReference>
<dbReference type="InterPro" id="IPR037066">
    <property type="entry name" value="Plug_dom_sf"/>
</dbReference>
<dbReference type="GO" id="GO:0009279">
    <property type="term" value="C:cell outer membrane"/>
    <property type="evidence" value="ECO:0007669"/>
    <property type="project" value="UniProtKB-SubCell"/>
</dbReference>
<dbReference type="GO" id="GO:0044718">
    <property type="term" value="P:siderophore transmembrane transport"/>
    <property type="evidence" value="ECO:0007669"/>
    <property type="project" value="TreeGrafter"/>
</dbReference>
<keyword evidence="11 14" id="KW-0472">Membrane</keyword>
<dbReference type="RefSeq" id="WP_077122925.1">
    <property type="nucleotide sequence ID" value="NZ_CP133553.1"/>
</dbReference>
<reference evidence="20" key="1">
    <citation type="submission" date="2016-10" db="EMBL/GenBank/DDBJ databases">
        <authorList>
            <person name="Wibberg D."/>
        </authorList>
    </citation>
    <scope>NUCLEOTIDE SEQUENCE [LARGE SCALE GENOMIC DNA]</scope>
</reference>
<dbReference type="Proteomes" id="UP000187891">
    <property type="component" value="Unassembled WGS sequence"/>
</dbReference>
<dbReference type="FunFam" id="2.40.170.20:FF:000007">
    <property type="entry name" value="Ferric aerobactin receptor"/>
    <property type="match status" value="1"/>
</dbReference>
<dbReference type="GO" id="GO:0015344">
    <property type="term" value="F:siderophore uptake transmembrane transporter activity"/>
    <property type="evidence" value="ECO:0007669"/>
    <property type="project" value="TreeGrafter"/>
</dbReference>
<feature type="signal peptide" evidence="16">
    <location>
        <begin position="1"/>
        <end position="26"/>
    </location>
</feature>
<dbReference type="STRING" id="1907666.DSM25559_5004"/>
<evidence type="ECO:0000259" key="18">
    <source>
        <dbReference type="Pfam" id="PF07715"/>
    </source>
</evidence>
<evidence type="ECO:0000256" key="13">
    <source>
        <dbReference type="ARBA" id="ARBA00023237"/>
    </source>
</evidence>
<gene>
    <name evidence="19" type="primary">iutA</name>
    <name evidence="19" type="ORF">DSM25559_5004</name>
</gene>
<dbReference type="InterPro" id="IPR010105">
    <property type="entry name" value="TonB_sidphr_rcpt"/>
</dbReference>
<dbReference type="PROSITE" id="PS52016">
    <property type="entry name" value="TONB_DEPENDENT_REC_3"/>
    <property type="match status" value="1"/>
</dbReference>
<keyword evidence="7 16" id="KW-0732">Signal</keyword>
<evidence type="ECO:0000313" key="20">
    <source>
        <dbReference type="Proteomes" id="UP000187891"/>
    </source>
</evidence>
<dbReference type="EMBL" id="FMUE01000021">
    <property type="protein sequence ID" value="SCX35493.1"/>
    <property type="molecule type" value="Genomic_DNA"/>
</dbReference>
<evidence type="ECO:0000256" key="12">
    <source>
        <dbReference type="ARBA" id="ARBA00023170"/>
    </source>
</evidence>
<evidence type="ECO:0000256" key="3">
    <source>
        <dbReference type="ARBA" id="ARBA00022448"/>
    </source>
</evidence>
<evidence type="ECO:0000256" key="15">
    <source>
        <dbReference type="RuleBase" id="RU003357"/>
    </source>
</evidence>
<keyword evidence="6 14" id="KW-0812">Transmembrane</keyword>
<evidence type="ECO:0000259" key="17">
    <source>
        <dbReference type="Pfam" id="PF00593"/>
    </source>
</evidence>
<evidence type="ECO:0000256" key="2">
    <source>
        <dbReference type="ARBA" id="ARBA00009810"/>
    </source>
</evidence>
<keyword evidence="9" id="KW-0406">Ion transport</keyword>
<evidence type="ECO:0000256" key="5">
    <source>
        <dbReference type="ARBA" id="ARBA00022496"/>
    </source>
</evidence>
<protein>
    <submittedName>
        <fullName evidence="19">Iron-regulated outer membrane proteins</fullName>
    </submittedName>
</protein>
<keyword evidence="13 14" id="KW-0998">Cell outer membrane</keyword>
<dbReference type="PANTHER" id="PTHR30069">
    <property type="entry name" value="TONB-DEPENDENT OUTER MEMBRANE RECEPTOR"/>
    <property type="match status" value="1"/>
</dbReference>
<dbReference type="SUPFAM" id="SSF56935">
    <property type="entry name" value="Porins"/>
    <property type="match status" value="1"/>
</dbReference>
<evidence type="ECO:0000256" key="1">
    <source>
        <dbReference type="ARBA" id="ARBA00004571"/>
    </source>
</evidence>